<protein>
    <submittedName>
        <fullName evidence="1">SRPBCC family protein</fullName>
    </submittedName>
</protein>
<accession>A0AAW9NQP0</accession>
<evidence type="ECO:0000313" key="2">
    <source>
        <dbReference type="Proteomes" id="UP001344888"/>
    </source>
</evidence>
<comment type="caution">
    <text evidence="1">The sequence shown here is derived from an EMBL/GenBank/DDBJ whole genome shotgun (WGS) entry which is preliminary data.</text>
</comment>
<dbReference type="CDD" id="cd07812">
    <property type="entry name" value="SRPBCC"/>
    <property type="match status" value="1"/>
</dbReference>
<dbReference type="AlphaFoldDB" id="A0AAW9NQP0"/>
<name>A0AAW9NQP0_9BACL</name>
<organism evidence="1 2">
    <name type="scientific">Metasolibacillus meyeri</name>
    <dbReference type="NCBI Taxonomy" id="1071052"/>
    <lineage>
        <taxon>Bacteria</taxon>
        <taxon>Bacillati</taxon>
        <taxon>Bacillota</taxon>
        <taxon>Bacilli</taxon>
        <taxon>Bacillales</taxon>
        <taxon>Caryophanaceae</taxon>
        <taxon>Metasolibacillus</taxon>
    </lineage>
</organism>
<dbReference type="InterPro" id="IPR010419">
    <property type="entry name" value="CO_DH_gsu"/>
</dbReference>
<proteinExistence type="predicted"/>
<sequence>MTTSVHQEVIQITKEDLWQFIQDKGRWAVLIPGYLHHELPSAQQMIWVFQGDFGIIQKAVKLQLDETTSVEGGKLAFNLVGLSDNINGSGYFEMTPANDGSYLLTGSLTMTAGGFLAAMINPVLEGFVPKTVEALVQAMAQEVSKVNN</sequence>
<dbReference type="SUPFAM" id="SSF55961">
    <property type="entry name" value="Bet v1-like"/>
    <property type="match status" value="1"/>
</dbReference>
<gene>
    <name evidence="1" type="ORF">P9B03_06175</name>
</gene>
<dbReference type="InterPro" id="IPR023393">
    <property type="entry name" value="START-like_dom_sf"/>
</dbReference>
<reference evidence="1 2" key="1">
    <citation type="submission" date="2023-03" db="EMBL/GenBank/DDBJ databases">
        <title>Bacillus Genome Sequencing.</title>
        <authorList>
            <person name="Dunlap C."/>
        </authorList>
    </citation>
    <scope>NUCLEOTIDE SEQUENCE [LARGE SCALE GENOMIC DNA]</scope>
    <source>
        <strain evidence="1 2">B-59205</strain>
    </source>
</reference>
<dbReference type="Pfam" id="PF06240">
    <property type="entry name" value="COXG"/>
    <property type="match status" value="1"/>
</dbReference>
<dbReference type="EMBL" id="JARSFG010000009">
    <property type="protein sequence ID" value="MEC1178064.1"/>
    <property type="molecule type" value="Genomic_DNA"/>
</dbReference>
<keyword evidence="2" id="KW-1185">Reference proteome</keyword>
<dbReference type="RefSeq" id="WP_326122597.1">
    <property type="nucleotide sequence ID" value="NZ_JARSFG010000009.1"/>
</dbReference>
<dbReference type="Gene3D" id="3.30.530.20">
    <property type="match status" value="1"/>
</dbReference>
<dbReference type="Proteomes" id="UP001344888">
    <property type="component" value="Unassembled WGS sequence"/>
</dbReference>
<evidence type="ECO:0000313" key="1">
    <source>
        <dbReference type="EMBL" id="MEC1178064.1"/>
    </source>
</evidence>